<feature type="domain" description="DarT" evidence="7">
    <location>
        <begin position="1275"/>
        <end position="1477"/>
    </location>
</feature>
<keyword evidence="2 6" id="KW-0328">Glycosyltransferase</keyword>
<evidence type="ECO:0000256" key="5">
    <source>
        <dbReference type="ARBA" id="ARBA00023125"/>
    </source>
</evidence>
<evidence type="ECO:0000256" key="6">
    <source>
        <dbReference type="PROSITE-ProRule" id="PRU01362"/>
    </source>
</evidence>
<keyword evidence="3 6" id="KW-0808">Transferase</keyword>
<feature type="active site" evidence="6">
    <location>
        <position position="1427"/>
    </location>
</feature>
<feature type="active site" description="Proton acceptor" evidence="6">
    <location>
        <position position="1315"/>
    </location>
</feature>
<comment type="catalytic activity">
    <reaction evidence="6">
        <text>a thymidine in DNA + NAD(+) = an N-(ADP-alpha-D-ribosyl)-thymidine in DNA + nicotinamide + H(+)</text>
        <dbReference type="Rhea" id="RHEA:71651"/>
        <dbReference type="Rhea" id="RHEA-COMP:13556"/>
        <dbReference type="Rhea" id="RHEA-COMP:18051"/>
        <dbReference type="ChEBI" id="CHEBI:15378"/>
        <dbReference type="ChEBI" id="CHEBI:17154"/>
        <dbReference type="ChEBI" id="CHEBI:57540"/>
        <dbReference type="ChEBI" id="CHEBI:137386"/>
        <dbReference type="ChEBI" id="CHEBI:191199"/>
    </reaction>
</comment>
<evidence type="ECO:0000313" key="8">
    <source>
        <dbReference type="EMBL" id="GAA4462408.1"/>
    </source>
</evidence>
<comment type="caution">
    <text evidence="8">The sequence shown here is derived from an EMBL/GenBank/DDBJ whole genome shotgun (WGS) entry which is preliminary data.</text>
</comment>
<evidence type="ECO:0000256" key="3">
    <source>
        <dbReference type="ARBA" id="ARBA00022679"/>
    </source>
</evidence>
<dbReference type="EMBL" id="BAABHD010000069">
    <property type="protein sequence ID" value="GAA4462408.1"/>
    <property type="molecule type" value="Genomic_DNA"/>
</dbReference>
<gene>
    <name evidence="8" type="ORF">GCM10023189_39020</name>
</gene>
<feature type="binding site" evidence="6">
    <location>
        <begin position="1279"/>
        <end position="1281"/>
    </location>
    <ligand>
        <name>NAD(+)</name>
        <dbReference type="ChEBI" id="CHEBI:57540"/>
    </ligand>
</feature>
<evidence type="ECO:0000256" key="2">
    <source>
        <dbReference type="ARBA" id="ARBA00022676"/>
    </source>
</evidence>
<feature type="binding site" evidence="6">
    <location>
        <position position="1315"/>
    </location>
    <ligand>
        <name>NAD(+)</name>
        <dbReference type="ChEBI" id="CHEBI:57540"/>
    </ligand>
</feature>
<keyword evidence="1 6" id="KW-1277">Toxin-antitoxin system</keyword>
<dbReference type="Pfam" id="PF14487">
    <property type="entry name" value="DarT"/>
    <property type="match status" value="1"/>
</dbReference>
<evidence type="ECO:0000256" key="4">
    <source>
        <dbReference type="ARBA" id="ARBA00022695"/>
    </source>
</evidence>
<protein>
    <recommendedName>
        <fullName evidence="7">DarT domain-containing protein</fullName>
    </recommendedName>
</protein>
<evidence type="ECO:0000313" key="9">
    <source>
        <dbReference type="Proteomes" id="UP001501175"/>
    </source>
</evidence>
<sequence>MELICLVDHKLTVSEYVYPVIFKTTHLAEKEDIILCEVVQKKGGHIKKAELALLLGLSIEDTPQKKIYADPGEQKIFSFFVDKLQKYHLLEEKEIKVLESKEEFLFITDLGEGAIESGNKHLFSKEGIFKGYKFDDLSADGSFPFYKYFELNNNTNSGKNCSPREYLEIKIKAKPFQFYTEVFQNEVNAKENGIEVTCIGKGNFHYRFDVVLSCKVELSSTGDYYVTAIHDEKEDSYLTHLLNVIYNEAIKLEVIREAQFQSLWGNPTSVFDSNNISEFKDKWNWSALVIDKRIQWDDPYIFEQFIQQDVEIWSTVSEVAPINFIQEHLFEYVSYWNWTSISGRLQSDFILENIIKEECHWDFEELSTRGSEFIRDGVLLTYSNKIYPRWAIHLCQSELSDNFIYETFNQFSNYNYQELQSRGESLVVKILNKSAETGYRPPFDYNALTNSLSLDNIKESLSSLGKYLNWSILIQRVSVEDPDWLTNPSFLEHLNGNANRTNSFTTEKLEWDEVLIDLMDELGLLRWKSYGADKGFECNEHIKWSLPLFSRYKEKISSKQGHAHVSASINSVEFIRQNPEFSWDWVQIALNKHFQIDENILDEFTNIVDWSALSTELPELFIVTRLERFKENWDWDVLSKRISADIISYSLRAFPWNYLILSNRETSFLDKVLQFDNALFQAWNWSSLANKLSIEVLYRLLDAIFTKLDNSSNEITTFWEHLTERLPAIYILEHAQYPWNWHYLTRNINKEAITAYLVQRRDKWDWVFLTSVIYAIEEIKNLSLTYKDITSYWDWPFIIDKLYTTEAIEADFYFICDSLYLLKGTDKYSTSWSIITRKVNTEFLYGRLMPNDDGDYIALDWGYISTSGRLPWENRSFIERYLEKWNWLELSKNNKVNARLEYLRLYRKRWDWTYISEKSWFLRNEIKDKNGKEFGEEEFSEVRDRNLSVLRQFKDEIDFGALSKRRDIRFDDKLLAKSSRWDYQILSKSINLFISSEFLINNRDIDWDWQALSSYSNITPLYDEKGEGLLSNDELIKKPWDWYTIGSRKDVVFSFDLVKRTSDKPWDYYNLTPKLFLDSTKVRQLLGLLKDKPLNWQYISKNIDFAKADEDQSEKRQSLLSLYKEQWDWNELSLSASLKSKFVDITFIQQFEEKWNYRLLSKNPEVYENSDVIAKLKHKPWDWKFLSGKIKATDVLLEELKDVLDWSTLSESSLLQITEDALIRYRRYWNWNSLYKKSIEREEKFFYNTINKLLDQDCRLLFLKRLSEQNSPWKGNIYHYAHLENAASILNQGKIKSRRLAAFKDTAAQQIVWRRTDPHSYARFYFRPKTPYQFYTERLGRKFGSPFQVEYPKCPVPVFFQLNLSEVLFDEEIQDSYFISNNNFHADWTTISSLDKAVHTFSYSGVYRRYQRDIPDISEYKRQVQQEFVISDELDITKYESLLIICETSNDARSLLSSLDNPRKWMDKIKVSEGDCFMDLNSYVDVQQYSDIIIAKAVQNEYAPVIGKIKFASDDENFECISSGRIYRETAKSITADGYLELKLSTPETQFTIQWIDESEVAWNVYKSNAQEQVVFI</sequence>
<evidence type="ECO:0000259" key="7">
    <source>
        <dbReference type="PROSITE" id="PS52018"/>
    </source>
</evidence>
<proteinExistence type="inferred from homology"/>
<comment type="similarity">
    <text evidence="6">Belongs to the DarT ADP-ribosyltransferase family.</text>
</comment>
<keyword evidence="5 6" id="KW-0238">DNA-binding</keyword>
<keyword evidence="9" id="KW-1185">Reference proteome</keyword>
<reference evidence="9" key="1">
    <citation type="journal article" date="2019" name="Int. J. Syst. Evol. Microbiol.">
        <title>The Global Catalogue of Microorganisms (GCM) 10K type strain sequencing project: providing services to taxonomists for standard genome sequencing and annotation.</title>
        <authorList>
            <consortium name="The Broad Institute Genomics Platform"/>
            <consortium name="The Broad Institute Genome Sequencing Center for Infectious Disease"/>
            <person name="Wu L."/>
            <person name="Ma J."/>
        </authorList>
    </citation>
    <scope>NUCLEOTIDE SEQUENCE [LARGE SCALE GENOMIC DNA]</scope>
    <source>
        <strain evidence="9">JCM 17927</strain>
    </source>
</reference>
<comment type="caution">
    <text evidence="6">Lacks conserved residue(s) required for the propagation of feature annotation.</text>
</comment>
<evidence type="ECO:0000256" key="1">
    <source>
        <dbReference type="ARBA" id="ARBA00022649"/>
    </source>
</evidence>
<accession>A0ABP8N723</accession>
<organism evidence="8 9">
    <name type="scientific">Nibrella saemangeumensis</name>
    <dbReference type="NCBI Taxonomy" id="1084526"/>
    <lineage>
        <taxon>Bacteria</taxon>
        <taxon>Pseudomonadati</taxon>
        <taxon>Bacteroidota</taxon>
        <taxon>Cytophagia</taxon>
        <taxon>Cytophagales</taxon>
        <taxon>Spirosomataceae</taxon>
        <taxon>Nibrella</taxon>
    </lineage>
</organism>
<dbReference type="InterPro" id="IPR029494">
    <property type="entry name" value="DarT"/>
</dbReference>
<dbReference type="RefSeq" id="WP_345246143.1">
    <property type="nucleotide sequence ID" value="NZ_BAABHD010000069.1"/>
</dbReference>
<name>A0ABP8N723_9BACT</name>
<dbReference type="PROSITE" id="PS52018">
    <property type="entry name" value="DART"/>
    <property type="match status" value="1"/>
</dbReference>
<keyword evidence="4 6" id="KW-0548">Nucleotidyltransferase</keyword>
<dbReference type="Proteomes" id="UP001501175">
    <property type="component" value="Unassembled WGS sequence"/>
</dbReference>